<sequence>MRDLSTEDWLQTRRSQVANGSRRVYYLSMEFLMGRTFSNAMISEGVYELIGAALKELGQDLEEIINEEGVRA</sequence>
<dbReference type="AlphaFoldDB" id="A0A378N5C2"/>
<dbReference type="STRING" id="75985.WC39_08590"/>
<dbReference type="Gene3D" id="3.40.50.2000">
    <property type="entry name" value="Glycogen Phosphorylase B"/>
    <property type="match status" value="1"/>
</dbReference>
<evidence type="ECO:0000256" key="1">
    <source>
        <dbReference type="ARBA" id="ARBA00006047"/>
    </source>
</evidence>
<comment type="similarity">
    <text evidence="1">Belongs to the glycogen phosphorylase family.</text>
</comment>
<accession>A0A378N5C2</accession>
<reference evidence="3 4" key="1">
    <citation type="submission" date="2018-06" db="EMBL/GenBank/DDBJ databases">
        <authorList>
            <consortium name="Pathogen Informatics"/>
            <person name="Doyle S."/>
        </authorList>
    </citation>
    <scope>NUCLEOTIDE SEQUENCE [LARGE SCALE GENOMIC DNA]</scope>
    <source>
        <strain evidence="3 4">NCTC10638</strain>
    </source>
</reference>
<evidence type="ECO:0000313" key="4">
    <source>
        <dbReference type="Proteomes" id="UP000254802"/>
    </source>
</evidence>
<name>A0A378N5C2_MANHA</name>
<dbReference type="EMBL" id="UGPN01000002">
    <property type="protein sequence ID" value="STY61198.1"/>
    <property type="molecule type" value="Genomic_DNA"/>
</dbReference>
<dbReference type="GO" id="GO:0030170">
    <property type="term" value="F:pyridoxal phosphate binding"/>
    <property type="evidence" value="ECO:0007669"/>
    <property type="project" value="TreeGrafter"/>
</dbReference>
<dbReference type="PANTHER" id="PTHR11468">
    <property type="entry name" value="GLYCOGEN PHOSPHORYLASE"/>
    <property type="match status" value="1"/>
</dbReference>
<evidence type="ECO:0000256" key="2">
    <source>
        <dbReference type="ARBA" id="ARBA00071937"/>
    </source>
</evidence>
<dbReference type="GO" id="GO:0005980">
    <property type="term" value="P:glycogen catabolic process"/>
    <property type="evidence" value="ECO:0007669"/>
    <property type="project" value="TreeGrafter"/>
</dbReference>
<dbReference type="GO" id="GO:0005737">
    <property type="term" value="C:cytoplasm"/>
    <property type="evidence" value="ECO:0007669"/>
    <property type="project" value="TreeGrafter"/>
</dbReference>
<dbReference type="GO" id="GO:0008184">
    <property type="term" value="F:glycogen phosphorylase activity"/>
    <property type="evidence" value="ECO:0007669"/>
    <property type="project" value="InterPro"/>
</dbReference>
<gene>
    <name evidence="3" type="ORF">NCTC10638_02406</name>
</gene>
<dbReference type="SUPFAM" id="SSF53756">
    <property type="entry name" value="UDP-Glycosyltransferase/glycogen phosphorylase"/>
    <property type="match status" value="1"/>
</dbReference>
<dbReference type="PANTHER" id="PTHR11468:SF3">
    <property type="entry name" value="GLYCOGEN PHOSPHORYLASE, LIVER FORM"/>
    <property type="match status" value="1"/>
</dbReference>
<evidence type="ECO:0000313" key="3">
    <source>
        <dbReference type="EMBL" id="STY61198.1"/>
    </source>
</evidence>
<dbReference type="InterPro" id="IPR000811">
    <property type="entry name" value="Glyco_trans_35"/>
</dbReference>
<dbReference type="Proteomes" id="UP000254802">
    <property type="component" value="Unassembled WGS sequence"/>
</dbReference>
<proteinExistence type="inferred from homology"/>
<protein>
    <recommendedName>
        <fullName evidence="2">Glycogen phosphorylase</fullName>
    </recommendedName>
</protein>
<organism evidence="3 4">
    <name type="scientific">Mannheimia haemolytica</name>
    <name type="common">Pasteurella haemolytica</name>
    <dbReference type="NCBI Taxonomy" id="75985"/>
    <lineage>
        <taxon>Bacteria</taxon>
        <taxon>Pseudomonadati</taxon>
        <taxon>Pseudomonadota</taxon>
        <taxon>Gammaproteobacteria</taxon>
        <taxon>Pasteurellales</taxon>
        <taxon>Pasteurellaceae</taxon>
        <taxon>Mannheimia</taxon>
    </lineage>
</organism>